<comment type="caution">
    <text evidence="1">The sequence shown here is derived from an EMBL/GenBank/DDBJ whole genome shotgun (WGS) entry which is preliminary data.</text>
</comment>
<organism evidence="1 2">
    <name type="scientific">Colletotrichum tanaceti</name>
    <dbReference type="NCBI Taxonomy" id="1306861"/>
    <lineage>
        <taxon>Eukaryota</taxon>
        <taxon>Fungi</taxon>
        <taxon>Dikarya</taxon>
        <taxon>Ascomycota</taxon>
        <taxon>Pezizomycotina</taxon>
        <taxon>Sordariomycetes</taxon>
        <taxon>Hypocreomycetidae</taxon>
        <taxon>Glomerellales</taxon>
        <taxon>Glomerellaceae</taxon>
        <taxon>Colletotrichum</taxon>
        <taxon>Colletotrichum destructivum species complex</taxon>
    </lineage>
</organism>
<evidence type="ECO:0000313" key="2">
    <source>
        <dbReference type="Proteomes" id="UP000310108"/>
    </source>
</evidence>
<keyword evidence="2" id="KW-1185">Reference proteome</keyword>
<protein>
    <submittedName>
        <fullName evidence="1">Uncharacterized protein</fullName>
    </submittedName>
</protein>
<reference evidence="1 2" key="1">
    <citation type="journal article" date="2019" name="PLoS ONE">
        <title>Comparative genome analysis indicates high evolutionary potential of pathogenicity genes in Colletotrichum tanaceti.</title>
        <authorList>
            <person name="Lelwala R.V."/>
            <person name="Korhonen P.K."/>
            <person name="Young N.D."/>
            <person name="Scott J.B."/>
            <person name="Ades P.A."/>
            <person name="Gasser R.B."/>
            <person name="Taylor P.W.J."/>
        </authorList>
    </citation>
    <scope>NUCLEOTIDE SEQUENCE [LARGE SCALE GENOMIC DNA]</scope>
    <source>
        <strain evidence="1">BRIP57314</strain>
    </source>
</reference>
<gene>
    <name evidence="1" type="ORF">CTA1_12997</name>
</gene>
<dbReference type="AlphaFoldDB" id="A0A4U6XAF3"/>
<dbReference type="EMBL" id="PJEX01000371">
    <property type="protein sequence ID" value="TKW50657.1"/>
    <property type="molecule type" value="Genomic_DNA"/>
</dbReference>
<sequence length="76" mass="8952">MNINPGFRPYRRGMAPTAEHDMRSAITSINKYQSLMDDEATYTLAAWSYQWQGELHEEANRVVRKNRIVTYEDMPK</sequence>
<name>A0A4U6XAF3_9PEZI</name>
<accession>A0A4U6XAF3</accession>
<dbReference type="Proteomes" id="UP000310108">
    <property type="component" value="Unassembled WGS sequence"/>
</dbReference>
<evidence type="ECO:0000313" key="1">
    <source>
        <dbReference type="EMBL" id="TKW50657.1"/>
    </source>
</evidence>
<proteinExistence type="predicted"/>